<evidence type="ECO:0000313" key="2">
    <source>
        <dbReference type="Proteomes" id="UP000253307"/>
    </source>
</evidence>
<dbReference type="Proteomes" id="UP000253307">
    <property type="component" value="Unassembled WGS sequence"/>
</dbReference>
<comment type="caution">
    <text evidence="1">The sequence shown here is derived from an EMBL/GenBank/DDBJ whole genome shotgun (WGS) entry which is preliminary data.</text>
</comment>
<name>A0A368C0K2_9GAMM</name>
<organism evidence="1 2">
    <name type="scientific">SAR86 cluster bacterium</name>
    <dbReference type="NCBI Taxonomy" id="2030880"/>
    <lineage>
        <taxon>Bacteria</taxon>
        <taxon>Pseudomonadati</taxon>
        <taxon>Pseudomonadota</taxon>
        <taxon>Gammaproteobacteria</taxon>
        <taxon>SAR86 cluster</taxon>
    </lineage>
</organism>
<gene>
    <name evidence="1" type="ORF">DBW96_00380</name>
</gene>
<reference evidence="1 2" key="1">
    <citation type="journal article" date="2018" name="Microbiome">
        <title>Fine metagenomic profile of the Mediterranean stratified and mixed water columns revealed by assembly and recruitment.</title>
        <authorList>
            <person name="Haro-Moreno J.M."/>
            <person name="Lopez-Perez M."/>
            <person name="De La Torre J.R."/>
            <person name="Picazo A."/>
            <person name="Camacho A."/>
            <person name="Rodriguez-Valera F."/>
        </authorList>
    </citation>
    <scope>NUCLEOTIDE SEQUENCE [LARGE SCALE GENOMIC DNA]</scope>
    <source>
        <strain evidence="1">MED-G82</strain>
    </source>
</reference>
<protein>
    <submittedName>
        <fullName evidence="1">Uncharacterized protein</fullName>
    </submittedName>
</protein>
<dbReference type="EMBL" id="QOPE01000001">
    <property type="protein sequence ID" value="RCL42895.1"/>
    <property type="molecule type" value="Genomic_DNA"/>
</dbReference>
<sequence>MHEVKSYQMFLYRLEDNLLKITSLERRISMKEGNGLNPTNEKQLLKELIEKQTLIVRKLIDDLGIQVEDSGDEERNRIAKRILKALS</sequence>
<accession>A0A368C0K2</accession>
<proteinExistence type="predicted"/>
<dbReference type="AlphaFoldDB" id="A0A368C0K2"/>
<evidence type="ECO:0000313" key="1">
    <source>
        <dbReference type="EMBL" id="RCL42895.1"/>
    </source>
</evidence>